<name>A0A1X9LN38_9MICO</name>
<dbReference type="PROSITE" id="PS51257">
    <property type="entry name" value="PROKAR_LIPOPROTEIN"/>
    <property type="match status" value="1"/>
</dbReference>
<evidence type="ECO:0000313" key="5">
    <source>
        <dbReference type="Proteomes" id="UP000192775"/>
    </source>
</evidence>
<dbReference type="PIRSF" id="PIRSF036575">
    <property type="entry name" value="CM_nematode"/>
    <property type="match status" value="1"/>
</dbReference>
<dbReference type="RefSeq" id="WP_085020665.1">
    <property type="nucleotide sequence ID" value="NZ_BMHD01000001.1"/>
</dbReference>
<dbReference type="InterPro" id="IPR051331">
    <property type="entry name" value="Chorismate_mutase-related"/>
</dbReference>
<keyword evidence="5" id="KW-1185">Reference proteome</keyword>
<dbReference type="Pfam" id="PF01817">
    <property type="entry name" value="CM_2"/>
    <property type="match status" value="1"/>
</dbReference>
<dbReference type="GO" id="GO:0046417">
    <property type="term" value="P:chorismate metabolic process"/>
    <property type="evidence" value="ECO:0007669"/>
    <property type="project" value="InterPro"/>
</dbReference>
<gene>
    <name evidence="4" type="ORF">B5808_15850</name>
</gene>
<dbReference type="InterPro" id="IPR002701">
    <property type="entry name" value="CM_II_prokaryot"/>
</dbReference>
<evidence type="ECO:0000313" key="4">
    <source>
        <dbReference type="EMBL" id="ARJ06527.1"/>
    </source>
</evidence>
<dbReference type="Proteomes" id="UP000192775">
    <property type="component" value="Chromosome"/>
</dbReference>
<dbReference type="Gene3D" id="1.20.59.10">
    <property type="entry name" value="Chorismate mutase"/>
    <property type="match status" value="1"/>
</dbReference>
<dbReference type="SUPFAM" id="SSF48600">
    <property type="entry name" value="Chorismate mutase II"/>
    <property type="match status" value="1"/>
</dbReference>
<dbReference type="InterPro" id="IPR008240">
    <property type="entry name" value="Chorismate_mutase_periplasmic"/>
</dbReference>
<sequence length="216" mass="21143">MPHHTLRRIAAAALVAVAGIALAGCGSPAPVSSETATASATATAPTGSSPASAVPGGTFDAAVGLIVERLDTAPQVAASKLFTGQPVTDPAREQVVLDAAAAAAQQAGADTDYVQAVFADQIAASKLVQQSLLDQWAAGSAPAPTTAPDLATEVRPVLDRITAELVPALAAVQQYRSDPGCADAVAASTASASAAAPVSVPEVAAALPTATARLCS</sequence>
<proteinExistence type="predicted"/>
<dbReference type="PANTHER" id="PTHR38041:SF1">
    <property type="entry name" value="CHORISMATE MUTASE"/>
    <property type="match status" value="1"/>
</dbReference>
<evidence type="ECO:0000256" key="1">
    <source>
        <dbReference type="ARBA" id="ARBA00022729"/>
    </source>
</evidence>
<dbReference type="NCBIfam" id="TIGR01806">
    <property type="entry name" value="CM_mono2"/>
    <property type="match status" value="1"/>
</dbReference>
<evidence type="ECO:0000259" key="3">
    <source>
        <dbReference type="PROSITE" id="PS51168"/>
    </source>
</evidence>
<dbReference type="AlphaFoldDB" id="A0A1X9LN38"/>
<protein>
    <recommendedName>
        <fullName evidence="3">Chorismate mutase domain-containing protein</fullName>
    </recommendedName>
</protein>
<dbReference type="EMBL" id="CP020715">
    <property type="protein sequence ID" value="ARJ06527.1"/>
    <property type="molecule type" value="Genomic_DNA"/>
</dbReference>
<dbReference type="InterPro" id="IPR036979">
    <property type="entry name" value="CM_dom_sf"/>
</dbReference>
<dbReference type="UniPathway" id="UPA00120">
    <property type="reaction ID" value="UER00203"/>
</dbReference>
<dbReference type="GO" id="GO:0009697">
    <property type="term" value="P:salicylic acid biosynthetic process"/>
    <property type="evidence" value="ECO:0007669"/>
    <property type="project" value="TreeGrafter"/>
</dbReference>
<dbReference type="SMART" id="SM00830">
    <property type="entry name" value="CM_2"/>
    <property type="match status" value="1"/>
</dbReference>
<feature type="domain" description="Chorismate mutase" evidence="3">
    <location>
        <begin position="38"/>
        <end position="133"/>
    </location>
</feature>
<keyword evidence="1" id="KW-0732">Signal</keyword>
<dbReference type="PROSITE" id="PS51168">
    <property type="entry name" value="CHORISMATE_MUT_2"/>
    <property type="match status" value="1"/>
</dbReference>
<keyword evidence="2" id="KW-0413">Isomerase</keyword>
<evidence type="ECO:0000256" key="2">
    <source>
        <dbReference type="ARBA" id="ARBA00023235"/>
    </source>
</evidence>
<reference evidence="4 5" key="1">
    <citation type="submission" date="2017-04" db="EMBL/GenBank/DDBJ databases">
        <authorList>
            <person name="Afonso C.L."/>
            <person name="Miller P.J."/>
            <person name="Scott M.A."/>
            <person name="Spackman E."/>
            <person name="Goraichik I."/>
            <person name="Dimitrov K.M."/>
            <person name="Suarez D.L."/>
            <person name="Swayne D.E."/>
        </authorList>
    </citation>
    <scope>NUCLEOTIDE SEQUENCE [LARGE SCALE GENOMIC DNA]</scope>
    <source>
        <strain evidence="5">XA(T)</strain>
    </source>
</reference>
<dbReference type="KEGG" id="cphy:B5808_15850"/>
<dbReference type="InterPro" id="IPR036263">
    <property type="entry name" value="Chorismate_II_sf"/>
</dbReference>
<dbReference type="STRING" id="1619308.B5808_15850"/>
<dbReference type="GO" id="GO:0004106">
    <property type="term" value="F:chorismate mutase activity"/>
    <property type="evidence" value="ECO:0007669"/>
    <property type="project" value="InterPro"/>
</dbReference>
<dbReference type="PANTHER" id="PTHR38041">
    <property type="entry name" value="CHORISMATE MUTASE"/>
    <property type="match status" value="1"/>
</dbReference>
<organism evidence="4 5">
    <name type="scientific">Cnuibacter physcomitrellae</name>
    <dbReference type="NCBI Taxonomy" id="1619308"/>
    <lineage>
        <taxon>Bacteria</taxon>
        <taxon>Bacillati</taxon>
        <taxon>Actinomycetota</taxon>
        <taxon>Actinomycetes</taxon>
        <taxon>Micrococcales</taxon>
        <taxon>Microbacteriaceae</taxon>
        <taxon>Cnuibacter</taxon>
    </lineage>
</organism>
<accession>A0A1X9LN38</accession>